<dbReference type="PIRSF" id="PIRSF029958">
    <property type="entry name" value="Necrosis-inducing_protein"/>
    <property type="match status" value="1"/>
</dbReference>
<dbReference type="EMBL" id="AF179598">
    <property type="protein sequence ID" value="AAD53944.1"/>
    <property type="molecule type" value="mRNA"/>
</dbReference>
<dbReference type="PHI-base" id="PHI:664"/>
<feature type="signal peptide" evidence="5">
    <location>
        <begin position="1"/>
        <end position="17"/>
    </location>
</feature>
<comment type="subcellular location">
    <subcellularLocation>
        <location evidence="1">Secreted</location>
    </subcellularLocation>
</comment>
<dbReference type="InterPro" id="IPR008701">
    <property type="entry name" value="NPP1"/>
</dbReference>
<evidence type="ECO:0000256" key="4">
    <source>
        <dbReference type="ARBA" id="ARBA00023026"/>
    </source>
</evidence>
<evidence type="ECO:0007829" key="8">
    <source>
        <dbReference type="PDB" id="3GNZ"/>
    </source>
</evidence>
<evidence type="ECO:0007829" key="10">
    <source>
        <dbReference type="PDB" id="5NO9"/>
    </source>
</evidence>
<feature type="chain" id="PRO_5004337207" evidence="5">
    <location>
        <begin position="18"/>
        <end position="234"/>
    </location>
</feature>
<feature type="binding site" evidence="11">
    <location>
        <position position="114"/>
    </location>
    <ligand>
        <name>Mg(2+)</name>
        <dbReference type="ChEBI" id="CHEBI:18420"/>
        <label>3</label>
    </ligand>
</feature>
<evidence type="ECO:0007829" key="9">
    <source>
        <dbReference type="PDB" id="5NNW"/>
    </source>
</evidence>
<dbReference type="PDBsum" id="3GNU"/>
<dbReference type="GO" id="GO:0031640">
    <property type="term" value="P:killing of cells of another organism"/>
    <property type="evidence" value="ECO:0000314"/>
    <property type="project" value="PAMGO_VMD"/>
</dbReference>
<keyword evidence="4" id="KW-0843">Virulence</keyword>
<keyword evidence="7 8" id="KW-0002">3D-structure</keyword>
<evidence type="ECO:0000256" key="2">
    <source>
        <dbReference type="ARBA" id="ARBA00009520"/>
    </source>
</evidence>
<protein>
    <submittedName>
        <fullName evidence="6">25 kDa protein elicitor</fullName>
    </submittedName>
</protein>
<dbReference type="SMR" id="Q9SPD4"/>
<keyword evidence="3" id="KW-0964">Secreted</keyword>
<dbReference type="PANTHER" id="PTHR33657:SF8">
    <property type="entry name" value="DOMAIN PROTEIN, PUTATIVE (AFU_ORTHOLOGUE AFUA_5G00600)-RELATED"/>
    <property type="match status" value="1"/>
</dbReference>
<comment type="similarity">
    <text evidence="2">Belongs to the Necrosis inducing protein (NPP1) family.</text>
</comment>
<feature type="binding site" evidence="9 10">
    <location>
        <position position="180"/>
    </location>
    <ligand>
        <name>Mg(2+)</name>
        <dbReference type="ChEBI" id="CHEBI:18420"/>
        <label>4</label>
    </ligand>
</feature>
<feature type="binding site" evidence="9 10">
    <location>
        <position position="127"/>
    </location>
    <ligand>
        <name>Mg(2+)</name>
        <dbReference type="ChEBI" id="CHEBI:18420"/>
        <label>4</label>
    </ligand>
</feature>
<feature type="binding site" evidence="8">
    <location>
        <position position="114"/>
    </location>
    <ligand>
        <name>Mg(2+)</name>
        <dbReference type="ChEBI" id="CHEBI:18420"/>
        <label>2</label>
    </ligand>
</feature>
<dbReference type="PDB" id="6QBD">
    <property type="method" value="X-ray"/>
    <property type="resolution" value="1.95 A"/>
    <property type="chains" value="A/B=22-234"/>
</dbReference>
<evidence type="ECO:0000256" key="1">
    <source>
        <dbReference type="ARBA" id="ARBA00004613"/>
    </source>
</evidence>
<proteinExistence type="evidence at protein level"/>
<feature type="binding site" evidence="8">
    <location>
        <position position="27"/>
    </location>
    <ligand>
        <name>Mg(2+)</name>
        <dbReference type="ChEBI" id="CHEBI:18420"/>
        <label>1</label>
    </ligand>
</feature>
<evidence type="ECO:0000256" key="5">
    <source>
        <dbReference type="SAM" id="SignalP"/>
    </source>
</evidence>
<name>Q9SPD4_PYTAP</name>
<reference evidence="11" key="4">
    <citation type="journal article" date="2019" name="PLoS Pathog.">
        <title>Molecular basis for functional diversity among microbial Nep1-like proteins.</title>
        <authorList>
            <person name="Lenarcic T."/>
            <person name="Pirc K."/>
            <person name="Hodnik V."/>
            <person name="Albert I."/>
            <person name="Borisek J."/>
            <person name="Magistrato A."/>
            <person name="Nurnberger T."/>
            <person name="Podobnik M."/>
            <person name="Anderluh G."/>
        </authorList>
    </citation>
    <scope>X-RAY CRYSTALLOGRAPHY (1.95 ANGSTROMS) OF 22-234 IN COMPLEX WITH MG(2+)</scope>
    <scope>DISULFIDE BONDS</scope>
</reference>
<dbReference type="PDB" id="3GNZ">
    <property type="method" value="X-ray"/>
    <property type="resolution" value="1.35 A"/>
    <property type="chains" value="P=22-234"/>
</dbReference>
<dbReference type="PDB" id="5NO9">
    <property type="method" value="X-ray"/>
    <property type="resolution" value="1.75 A"/>
    <property type="chains" value="A/B/C/D=22-234"/>
</dbReference>
<organism evidence="6">
    <name type="scientific">Pythium aphanidermatum</name>
    <name type="common">Pythium root rot fungus</name>
    <name type="synonym">Rheosporangium aphanidermatum</name>
    <dbReference type="NCBI Taxonomy" id="65070"/>
    <lineage>
        <taxon>Eukaryota</taxon>
        <taxon>Sar</taxon>
        <taxon>Stramenopiles</taxon>
        <taxon>Oomycota</taxon>
        <taxon>Peronosporomycetes</taxon>
        <taxon>Pythiales</taxon>
        <taxon>Pythiaceae</taxon>
        <taxon>Pythium</taxon>
    </lineage>
</organism>
<evidence type="ECO:0000313" key="6">
    <source>
        <dbReference type="EMBL" id="AAD53944.1"/>
    </source>
</evidence>
<dbReference type="PDB" id="5NNW">
    <property type="method" value="X-ray"/>
    <property type="resolution" value="1.54 A"/>
    <property type="chains" value="A/B/C/D=22-234"/>
</dbReference>
<reference evidence="7 8" key="2">
    <citation type="journal article" date="2009" name="Proc. Natl. Acad. Sci. U.S.A.">
        <title>A common toxin fold mediates microbial attack and plant defense.</title>
        <authorList>
            <person name="Ottmann C."/>
            <person name="Luberacki B."/>
            <person name="Kufner I."/>
            <person name="Koch W."/>
            <person name="Brunner F."/>
            <person name="Weyand M."/>
            <person name="Mattinen L."/>
            <person name="Pirhonen M."/>
            <person name="Anderluh G."/>
            <person name="Seitz H.U."/>
            <person name="Nurnberger T."/>
            <person name="Oecking C."/>
        </authorList>
    </citation>
    <scope>X-RAY CRYSTALLOGRAPHY (1.35 ANGSTROMS) OF 22-234 IN COMPLEX WITH MG(2+)</scope>
    <scope>DISULFIDE BONDS</scope>
</reference>
<dbReference type="PDBsum" id="5NNW"/>
<feature type="binding site" evidence="9 10">
    <location>
        <position position="125"/>
    </location>
    <ligand>
        <name>Mg(2+)</name>
        <dbReference type="ChEBI" id="CHEBI:18420"/>
        <label>4</label>
    </ligand>
</feature>
<gene>
    <name evidence="6" type="primary">SD21-1</name>
</gene>
<dbReference type="UniLectin" id="Q9SPD4"/>
<feature type="disulfide bond" evidence="7 8">
    <location>
        <begin position="58"/>
        <end position="84"/>
    </location>
</feature>
<dbReference type="GO" id="GO:0005576">
    <property type="term" value="C:extracellular region"/>
    <property type="evidence" value="ECO:0007669"/>
    <property type="project" value="UniProtKB-SubCell"/>
</dbReference>
<reference evidence="6" key="1">
    <citation type="submission" date="1999-08" db="EMBL/GenBank/DDBJ databases">
        <title>A new cell death inducing protein elicitor from Pythium aphanidermatum (Edson) Fitzp: microsequencing and characterization.</title>
        <authorList>
            <person name="Koch W."/>
            <person name="Veit S."/>
            <person name="Seitz H.U."/>
        </authorList>
    </citation>
    <scope>NUCLEOTIDE SEQUENCE</scope>
</reference>
<dbReference type="AlphaFoldDB" id="Q9SPD4"/>
<evidence type="ECO:0007829" key="7">
    <source>
        <dbReference type="PDB" id="3GNU"/>
    </source>
</evidence>
<dbReference type="PDB" id="3GNU">
    <property type="method" value="X-ray"/>
    <property type="resolution" value="1.90 A"/>
    <property type="chains" value="P=22-234"/>
</dbReference>
<sequence>MVRFVSALLLAAAGVLASTNAAVINHDAVPVWPQPEPADATQALAVRFKPQLDVVNGCQPYPAVDPQGNTSGGLKPSGSQAAACRDMSKAQVYSRSGTYNGYYAIMYSWYMPKDSPSTGIGHRHDWENVVVWLDNAASANIVALSASAHSGYKKSFPADKSYLDGITAKISYKSTWPLDHELGFTTSAGKQQPLIQWEQMTQAARDALESTDFGNANVPFKSNFQDKLVKAFFQ</sequence>
<dbReference type="GO" id="GO:0046872">
    <property type="term" value="F:metal ion binding"/>
    <property type="evidence" value="ECO:0007669"/>
    <property type="project" value="UniProtKB-KW"/>
</dbReference>
<dbReference type="PDBsum" id="5NO9"/>
<reference evidence="9 10" key="3">
    <citation type="journal article" date="2017" name="Science">
        <title>Eudicot plant-specific sphingolipids determine host selectivity of microbial NLP cytolysins.</title>
        <authorList>
            <person name="Lenarcic T."/>
            <person name="Albert I."/>
            <person name="Bohm H."/>
            <person name="Hodnik V."/>
            <person name="Pirc K."/>
            <person name="Zavec A.B."/>
            <person name="Podobnik M."/>
            <person name="Pahovnik D."/>
            <person name="Zagar E."/>
            <person name="Pruitt R."/>
            <person name="Greimel P."/>
            <person name="Yamaji-Hasegawa A."/>
            <person name="Kobayashi T."/>
            <person name="Zienkiewicz A."/>
            <person name="Gomann J."/>
            <person name="Mortimer J.C."/>
            <person name="Fang L."/>
            <person name="Mamode-Cassim A."/>
            <person name="Deleu M."/>
            <person name="Lins L."/>
            <person name="Oecking C."/>
            <person name="Feussner I."/>
            <person name="Mongrand S."/>
            <person name="Anderluh G."/>
            <person name="Nurnberger T."/>
        </authorList>
    </citation>
    <scope>X-RAY CRYSTALLOGRAPHY (1.54 ANGSTROMS) OF 22-234 IN COMPLEX WITH MG(2+)</scope>
    <scope>DISULFIDE BONDS</scope>
</reference>
<dbReference type="Pfam" id="PF05630">
    <property type="entry name" value="NPP1"/>
    <property type="match status" value="1"/>
</dbReference>
<feature type="binding site" evidence="8">
    <location>
        <position position="125"/>
    </location>
    <ligand>
        <name>Mg(2+)</name>
        <dbReference type="ChEBI" id="CHEBI:18420"/>
        <label>2</label>
    </ligand>
</feature>
<evidence type="ECO:0007829" key="11">
    <source>
        <dbReference type="PDB" id="6QBD"/>
    </source>
</evidence>
<feature type="binding site" evidence="11">
    <location>
        <position position="127"/>
    </location>
    <ligand>
        <name>Mg(2+)</name>
        <dbReference type="ChEBI" id="CHEBI:18420"/>
        <label>3</label>
    </ligand>
</feature>
<keyword evidence="5" id="KW-0732">Signal</keyword>
<feature type="binding site" evidence="11">
    <location>
        <position position="125"/>
    </location>
    <ligand>
        <name>Mg(2+)</name>
        <dbReference type="ChEBI" id="CHEBI:18420"/>
        <label>3</label>
    </ligand>
</feature>
<accession>Q9SPD4</accession>
<keyword evidence="8 9" id="KW-0479">Metal-binding</keyword>
<dbReference type="VEuPathDB" id="FungiDB:PAG1_G011216"/>
<dbReference type="PANTHER" id="PTHR33657">
    <property type="entry name" value="DOMAIN PROTEIN, PUTATIVE (AFU_ORTHOLOGUE AFUA_5G00600)-RELATED"/>
    <property type="match status" value="1"/>
</dbReference>
<evidence type="ECO:0000256" key="3">
    <source>
        <dbReference type="ARBA" id="ARBA00022525"/>
    </source>
</evidence>
<dbReference type="PDBsum" id="3GNZ"/>
<dbReference type="EvolutionaryTrace" id="Q9SPD4"/>
<dbReference type="PDBsum" id="6QBD"/>